<sequence>MQEMELLKQRLLQAVDEHQEELLGLVSSLIQIPSENPPKDSTDVTHFVYNYLKKNDIEMEIHEASPKMYNLVGKIGSPEGKKLIYCGHTDVVPAGDLSKWDFPPFSGEIVDGWMLGRGASDMKAGLGGIMFAAVLLKRLNVELPGELVLAIVPDEETGGEDGVPWLLENNLIHGDGSMIAEPSSPNHPTLAQKGSCWFKLTVTGVPGHGSLSPLEGVNAITDAIRAIAEIRKVYELEIEPPEEVKEILRVSNDYMRLHEREKYEGILEKISCNIGTIHGGTKSNVVPDSCTVEVDCRLPFGITQNEVYALIENKLDEMGIIYQIEPFGFRSNANFTSPNDPVCRAIVDNITYVTNEEAYGVMQWASSDARHFRDYNIPVLQYGPAYLPSIHGYNEKVKTEDIIRCAKVYLLAAIDFLNEPAS</sequence>
<evidence type="ECO:0000256" key="8">
    <source>
        <dbReference type="ARBA" id="ARBA00022801"/>
    </source>
</evidence>
<organism evidence="13 14">
    <name type="scientific">Aureibacillus halotolerans</name>
    <dbReference type="NCBI Taxonomy" id="1508390"/>
    <lineage>
        <taxon>Bacteria</taxon>
        <taxon>Bacillati</taxon>
        <taxon>Bacillota</taxon>
        <taxon>Bacilli</taxon>
        <taxon>Bacillales</taxon>
        <taxon>Bacillaceae</taxon>
        <taxon>Aureibacillus</taxon>
    </lineage>
</organism>
<name>A0A4R6TTC3_9BACI</name>
<dbReference type="EMBL" id="SNYJ01000017">
    <property type="protein sequence ID" value="TDQ36541.1"/>
    <property type="molecule type" value="Genomic_DNA"/>
</dbReference>
<dbReference type="Pfam" id="PF01546">
    <property type="entry name" value="Peptidase_M20"/>
    <property type="match status" value="1"/>
</dbReference>
<evidence type="ECO:0000256" key="10">
    <source>
        <dbReference type="ARBA" id="ARBA00023285"/>
    </source>
</evidence>
<evidence type="ECO:0000256" key="7">
    <source>
        <dbReference type="ARBA" id="ARBA00022723"/>
    </source>
</evidence>
<dbReference type="InterPro" id="IPR001261">
    <property type="entry name" value="ArgE/DapE_CS"/>
</dbReference>
<dbReference type="Gene3D" id="3.30.70.360">
    <property type="match status" value="1"/>
</dbReference>
<keyword evidence="7" id="KW-0479">Metal-binding</keyword>
<dbReference type="Gene3D" id="3.40.630.10">
    <property type="entry name" value="Zn peptidases"/>
    <property type="match status" value="2"/>
</dbReference>
<comment type="cofactor">
    <cofactor evidence="1">
        <name>Co(2+)</name>
        <dbReference type="ChEBI" id="CHEBI:48828"/>
    </cofactor>
</comment>
<dbReference type="OrthoDB" id="9792335at2"/>
<dbReference type="Proteomes" id="UP000295632">
    <property type="component" value="Unassembled WGS sequence"/>
</dbReference>
<dbReference type="EC" id="3.5.1.18" evidence="5"/>
<dbReference type="SUPFAM" id="SSF55031">
    <property type="entry name" value="Bacterial exopeptidase dimerisation domain"/>
    <property type="match status" value="1"/>
</dbReference>
<evidence type="ECO:0000313" key="13">
    <source>
        <dbReference type="EMBL" id="TDQ36541.1"/>
    </source>
</evidence>
<dbReference type="SUPFAM" id="SSF53187">
    <property type="entry name" value="Zn-dependent exopeptidases"/>
    <property type="match status" value="1"/>
</dbReference>
<evidence type="ECO:0000259" key="12">
    <source>
        <dbReference type="Pfam" id="PF07687"/>
    </source>
</evidence>
<evidence type="ECO:0000256" key="11">
    <source>
        <dbReference type="ARBA" id="ARBA00051301"/>
    </source>
</evidence>
<dbReference type="AlphaFoldDB" id="A0A4R6TTC3"/>
<dbReference type="InterPro" id="IPR036264">
    <property type="entry name" value="Bact_exopeptidase_dim_dom"/>
</dbReference>
<keyword evidence="9" id="KW-0862">Zinc</keyword>
<evidence type="ECO:0000256" key="1">
    <source>
        <dbReference type="ARBA" id="ARBA00001941"/>
    </source>
</evidence>
<dbReference type="NCBIfam" id="TIGR01910">
    <property type="entry name" value="DapE-ArgE"/>
    <property type="match status" value="1"/>
</dbReference>
<evidence type="ECO:0000256" key="9">
    <source>
        <dbReference type="ARBA" id="ARBA00022833"/>
    </source>
</evidence>
<dbReference type="InterPro" id="IPR002933">
    <property type="entry name" value="Peptidase_M20"/>
</dbReference>
<dbReference type="UniPathway" id="UPA00034">
    <property type="reaction ID" value="UER00021"/>
</dbReference>
<evidence type="ECO:0000256" key="2">
    <source>
        <dbReference type="ARBA" id="ARBA00001947"/>
    </source>
</evidence>
<evidence type="ECO:0000256" key="5">
    <source>
        <dbReference type="ARBA" id="ARBA00011921"/>
    </source>
</evidence>
<reference evidence="13 14" key="1">
    <citation type="submission" date="2019-03" db="EMBL/GenBank/DDBJ databases">
        <title>Genomic Encyclopedia of Type Strains, Phase IV (KMG-IV): sequencing the most valuable type-strain genomes for metagenomic binning, comparative biology and taxonomic classification.</title>
        <authorList>
            <person name="Goeker M."/>
        </authorList>
    </citation>
    <scope>NUCLEOTIDE SEQUENCE [LARGE SCALE GENOMIC DNA]</scope>
    <source>
        <strain evidence="13 14">DSM 28697</strain>
    </source>
</reference>
<dbReference type="PANTHER" id="PTHR43808:SF32">
    <property type="entry name" value="ARGE_DAPE-RELATED DEACYLASE"/>
    <property type="match status" value="1"/>
</dbReference>
<dbReference type="InterPro" id="IPR011650">
    <property type="entry name" value="Peptidase_M20_dimer"/>
</dbReference>
<dbReference type="InterPro" id="IPR010182">
    <property type="entry name" value="ArgE/DapE"/>
</dbReference>
<dbReference type="RefSeq" id="WP_133581583.1">
    <property type="nucleotide sequence ID" value="NZ_SNYJ01000017.1"/>
</dbReference>
<keyword evidence="10" id="KW-0170">Cobalt</keyword>
<dbReference type="GO" id="GO:0009014">
    <property type="term" value="F:succinyl-diaminopimelate desuccinylase activity"/>
    <property type="evidence" value="ECO:0007669"/>
    <property type="project" value="UniProtKB-EC"/>
</dbReference>
<accession>A0A4R6TTC3</accession>
<comment type="pathway">
    <text evidence="3">Amino-acid biosynthesis; L-lysine biosynthesis via DAP pathway; LL-2,6-diaminopimelate from (S)-tetrahydrodipicolinate (succinylase route): step 3/3.</text>
</comment>
<feature type="domain" description="Peptidase M20 dimerisation" evidence="12">
    <location>
        <begin position="191"/>
        <end position="317"/>
    </location>
</feature>
<comment type="caution">
    <text evidence="13">The sequence shown here is derived from an EMBL/GenBank/DDBJ whole genome shotgun (WGS) entry which is preliminary data.</text>
</comment>
<keyword evidence="14" id="KW-1185">Reference proteome</keyword>
<dbReference type="InterPro" id="IPR050072">
    <property type="entry name" value="Peptidase_M20A"/>
</dbReference>
<dbReference type="PANTHER" id="PTHR43808">
    <property type="entry name" value="ACETYLORNITHINE DEACETYLASE"/>
    <property type="match status" value="1"/>
</dbReference>
<proteinExistence type="inferred from homology"/>
<dbReference type="GO" id="GO:0046872">
    <property type="term" value="F:metal ion binding"/>
    <property type="evidence" value="ECO:0007669"/>
    <property type="project" value="UniProtKB-KW"/>
</dbReference>
<protein>
    <recommendedName>
        <fullName evidence="6">Probable succinyl-diaminopimelate desuccinylase</fullName>
        <ecNumber evidence="5">3.5.1.18</ecNumber>
    </recommendedName>
</protein>
<evidence type="ECO:0000313" key="14">
    <source>
        <dbReference type="Proteomes" id="UP000295632"/>
    </source>
</evidence>
<dbReference type="PROSITE" id="PS00759">
    <property type="entry name" value="ARGE_DAPE_CPG2_2"/>
    <property type="match status" value="1"/>
</dbReference>
<gene>
    <name evidence="13" type="ORF">EV213_1175</name>
</gene>
<comment type="catalytic activity">
    <reaction evidence="11">
        <text>N-succinyl-(2S,6S)-2,6-diaminopimelate + H2O = (2S,6S)-2,6-diaminopimelate + succinate</text>
        <dbReference type="Rhea" id="RHEA:22608"/>
        <dbReference type="ChEBI" id="CHEBI:15377"/>
        <dbReference type="ChEBI" id="CHEBI:30031"/>
        <dbReference type="ChEBI" id="CHEBI:57609"/>
        <dbReference type="ChEBI" id="CHEBI:58087"/>
        <dbReference type="EC" id="3.5.1.18"/>
    </reaction>
</comment>
<keyword evidence="8" id="KW-0378">Hydrolase</keyword>
<evidence type="ECO:0000256" key="4">
    <source>
        <dbReference type="ARBA" id="ARBA00006247"/>
    </source>
</evidence>
<evidence type="ECO:0000256" key="3">
    <source>
        <dbReference type="ARBA" id="ARBA00005130"/>
    </source>
</evidence>
<evidence type="ECO:0000256" key="6">
    <source>
        <dbReference type="ARBA" id="ARBA00016853"/>
    </source>
</evidence>
<comment type="cofactor">
    <cofactor evidence="2">
        <name>Zn(2+)</name>
        <dbReference type="ChEBI" id="CHEBI:29105"/>
    </cofactor>
</comment>
<dbReference type="Pfam" id="PF07687">
    <property type="entry name" value="M20_dimer"/>
    <property type="match status" value="1"/>
</dbReference>
<dbReference type="GO" id="GO:0009089">
    <property type="term" value="P:lysine biosynthetic process via diaminopimelate"/>
    <property type="evidence" value="ECO:0007669"/>
    <property type="project" value="UniProtKB-UniPathway"/>
</dbReference>
<comment type="similarity">
    <text evidence="4">Belongs to the peptidase M20A family.</text>
</comment>